<keyword evidence="2" id="KW-1185">Reference proteome</keyword>
<accession>A0AAD6DTL6</accession>
<dbReference type="Proteomes" id="UP001213799">
    <property type="component" value="Unassembled WGS sequence"/>
</dbReference>
<reference evidence="1" key="1">
    <citation type="journal article" date="2023" name="IMA Fungus">
        <title>Comparative genomic study of the Penicillium genus elucidates a diverse pangenome and 15 lateral gene transfer events.</title>
        <authorList>
            <person name="Petersen C."/>
            <person name="Sorensen T."/>
            <person name="Nielsen M.R."/>
            <person name="Sondergaard T.E."/>
            <person name="Sorensen J.L."/>
            <person name="Fitzpatrick D.A."/>
            <person name="Frisvad J.C."/>
            <person name="Nielsen K.L."/>
        </authorList>
    </citation>
    <scope>NUCLEOTIDE SEQUENCE</scope>
    <source>
        <strain evidence="1">IBT 12815</strain>
    </source>
</reference>
<proteinExistence type="predicted"/>
<dbReference type="AlphaFoldDB" id="A0AAD6DTL6"/>
<dbReference type="RefSeq" id="XP_056748820.1">
    <property type="nucleotide sequence ID" value="XM_056900152.1"/>
</dbReference>
<gene>
    <name evidence="1" type="ORF">N7537_009098</name>
</gene>
<sequence length="87" mass="10469">MKEKEEEKARRHYSIDDVGRYAPPNIPRLWDEYLIFLIKDSWKPQYVECLSNIDISRASKSTFLTMKDYDPWDIKHPSHKRDRPGES</sequence>
<organism evidence="1 2">
    <name type="scientific">Penicillium hordei</name>
    <dbReference type="NCBI Taxonomy" id="40994"/>
    <lineage>
        <taxon>Eukaryota</taxon>
        <taxon>Fungi</taxon>
        <taxon>Dikarya</taxon>
        <taxon>Ascomycota</taxon>
        <taxon>Pezizomycotina</taxon>
        <taxon>Eurotiomycetes</taxon>
        <taxon>Eurotiomycetidae</taxon>
        <taxon>Eurotiales</taxon>
        <taxon>Aspergillaceae</taxon>
        <taxon>Penicillium</taxon>
    </lineage>
</organism>
<dbReference type="GeneID" id="81590394"/>
<comment type="caution">
    <text evidence="1">The sequence shown here is derived from an EMBL/GenBank/DDBJ whole genome shotgun (WGS) entry which is preliminary data.</text>
</comment>
<protein>
    <submittedName>
        <fullName evidence="1">Uncharacterized protein</fullName>
    </submittedName>
</protein>
<dbReference type="EMBL" id="JAQJAE010000005">
    <property type="protein sequence ID" value="KAJ5592194.1"/>
    <property type="molecule type" value="Genomic_DNA"/>
</dbReference>
<evidence type="ECO:0000313" key="2">
    <source>
        <dbReference type="Proteomes" id="UP001213799"/>
    </source>
</evidence>
<name>A0AAD6DTL6_9EURO</name>
<evidence type="ECO:0000313" key="1">
    <source>
        <dbReference type="EMBL" id="KAJ5592194.1"/>
    </source>
</evidence>
<reference evidence="1" key="2">
    <citation type="submission" date="2023-01" db="EMBL/GenBank/DDBJ databases">
        <authorList>
            <person name="Petersen C."/>
        </authorList>
    </citation>
    <scope>NUCLEOTIDE SEQUENCE</scope>
    <source>
        <strain evidence="1">IBT 12815</strain>
    </source>
</reference>